<dbReference type="RefSeq" id="WP_043125794.1">
    <property type="nucleotide sequence ID" value="NZ_JTDL01000141.1"/>
</dbReference>
<evidence type="ECO:0000313" key="2">
    <source>
        <dbReference type="EMBL" id="KHL01406.1"/>
    </source>
</evidence>
<dbReference type="Gene3D" id="3.40.630.30">
    <property type="match status" value="1"/>
</dbReference>
<organism evidence="2 3">
    <name type="scientific">Sinomonas humi</name>
    <dbReference type="NCBI Taxonomy" id="1338436"/>
    <lineage>
        <taxon>Bacteria</taxon>
        <taxon>Bacillati</taxon>
        <taxon>Actinomycetota</taxon>
        <taxon>Actinomycetes</taxon>
        <taxon>Micrococcales</taxon>
        <taxon>Micrococcaceae</taxon>
        <taxon>Sinomonas</taxon>
    </lineage>
</organism>
<keyword evidence="3" id="KW-1185">Reference proteome</keyword>
<comment type="caution">
    <text evidence="2">The sequence shown here is derived from an EMBL/GenBank/DDBJ whole genome shotgun (WGS) entry which is preliminary data.</text>
</comment>
<dbReference type="InterPro" id="IPR000182">
    <property type="entry name" value="GNAT_dom"/>
</dbReference>
<proteinExistence type="predicted"/>
<dbReference type="GO" id="GO:0008999">
    <property type="term" value="F:protein-N-terminal-alanine acetyltransferase activity"/>
    <property type="evidence" value="ECO:0007669"/>
    <property type="project" value="TreeGrafter"/>
</dbReference>
<sequence length="189" mass="20646">MVPNVLESVRLTLSAPNEGDETAIFEACQDPAIARFVPIPSPYERSDAGRFIHYAAAAWESGQELTWSIRSQGALVGMTSLRLNDDEAAIGYWIRAGARGRGYAKEAVSVVLDFGFAREGLNLARVEWRAAVGNTASARVAESLGFSYEGTLRQGIQLTSGRHDCWIAGLLSQDERKPSSWGEFGPRHM</sequence>
<feature type="domain" description="N-acetyltransferase" evidence="1">
    <location>
        <begin position="23"/>
        <end position="172"/>
    </location>
</feature>
<dbReference type="EMBL" id="JTDL01000141">
    <property type="protein sequence ID" value="KHL01406.1"/>
    <property type="molecule type" value="Genomic_DNA"/>
</dbReference>
<dbReference type="SUPFAM" id="SSF55729">
    <property type="entry name" value="Acyl-CoA N-acyltransferases (Nat)"/>
    <property type="match status" value="1"/>
</dbReference>
<evidence type="ECO:0000259" key="1">
    <source>
        <dbReference type="PROSITE" id="PS51186"/>
    </source>
</evidence>
<dbReference type="STRING" id="1338436.LK10_16175"/>
<dbReference type="GO" id="GO:1990189">
    <property type="term" value="F:protein N-terminal-serine acetyltransferase activity"/>
    <property type="evidence" value="ECO:0007669"/>
    <property type="project" value="TreeGrafter"/>
</dbReference>
<dbReference type="PROSITE" id="PS51186">
    <property type="entry name" value="GNAT"/>
    <property type="match status" value="1"/>
</dbReference>
<accession>A0A0B2AHX3</accession>
<dbReference type="OrthoDB" id="9795188at2"/>
<dbReference type="PANTHER" id="PTHR43441:SF10">
    <property type="entry name" value="ACETYLTRANSFERASE"/>
    <property type="match status" value="1"/>
</dbReference>
<gene>
    <name evidence="2" type="ORF">LK10_16175</name>
</gene>
<dbReference type="InterPro" id="IPR016181">
    <property type="entry name" value="Acyl_CoA_acyltransferase"/>
</dbReference>
<dbReference type="PANTHER" id="PTHR43441">
    <property type="entry name" value="RIBOSOMAL-PROTEIN-SERINE ACETYLTRANSFERASE"/>
    <property type="match status" value="1"/>
</dbReference>
<evidence type="ECO:0000313" key="3">
    <source>
        <dbReference type="Proteomes" id="UP000030982"/>
    </source>
</evidence>
<dbReference type="InterPro" id="IPR051908">
    <property type="entry name" value="Ribosomal_N-acetyltransferase"/>
</dbReference>
<dbReference type="Pfam" id="PF13302">
    <property type="entry name" value="Acetyltransf_3"/>
    <property type="match status" value="1"/>
</dbReference>
<dbReference type="AlphaFoldDB" id="A0A0B2AHX3"/>
<name>A0A0B2AHX3_9MICC</name>
<dbReference type="GO" id="GO:0005737">
    <property type="term" value="C:cytoplasm"/>
    <property type="evidence" value="ECO:0007669"/>
    <property type="project" value="TreeGrafter"/>
</dbReference>
<reference evidence="2 3" key="1">
    <citation type="submission" date="2014-09" db="EMBL/GenBank/DDBJ databases">
        <title>Genome sequence of Sinomonas sp. MUSC 117.</title>
        <authorList>
            <person name="Lee L.-H."/>
        </authorList>
    </citation>
    <scope>NUCLEOTIDE SEQUENCE [LARGE SCALE GENOMIC DNA]</scope>
    <source>
        <strain evidence="2 3">MUSC 117</strain>
    </source>
</reference>
<dbReference type="Proteomes" id="UP000030982">
    <property type="component" value="Unassembled WGS sequence"/>
</dbReference>
<protein>
    <recommendedName>
        <fullName evidence="1">N-acetyltransferase domain-containing protein</fullName>
    </recommendedName>
</protein>